<dbReference type="NCBIfam" id="TIGR00135">
    <property type="entry name" value="gatC"/>
    <property type="match status" value="1"/>
</dbReference>
<reference evidence="2" key="1">
    <citation type="submission" date="2022-08" db="EMBL/GenBank/DDBJ databases">
        <title>Draft genome sequencing of Roseisolibacter agri AW1220.</title>
        <authorList>
            <person name="Tobiishi Y."/>
            <person name="Tonouchi A."/>
        </authorList>
    </citation>
    <scope>NUCLEOTIDE SEQUENCE</scope>
    <source>
        <strain evidence="2">AW1220</strain>
    </source>
</reference>
<dbReference type="Pfam" id="PF02686">
    <property type="entry name" value="GatC"/>
    <property type="match status" value="1"/>
</dbReference>
<dbReference type="InterPro" id="IPR036113">
    <property type="entry name" value="Asp/Glu-ADT_sf_sub_c"/>
</dbReference>
<protein>
    <recommendedName>
        <fullName evidence="1">Glutamyl-tRNA(Gln) amidotransferase subunit C</fullName>
    </recommendedName>
</protein>
<dbReference type="RefSeq" id="WP_284351040.1">
    <property type="nucleotide sequence ID" value="NZ_BRXS01000004.1"/>
</dbReference>
<dbReference type="AlphaFoldDB" id="A0AA37V1P6"/>
<organism evidence="2 3">
    <name type="scientific">Roseisolibacter agri</name>
    <dbReference type="NCBI Taxonomy" id="2014610"/>
    <lineage>
        <taxon>Bacteria</taxon>
        <taxon>Pseudomonadati</taxon>
        <taxon>Gemmatimonadota</taxon>
        <taxon>Gemmatimonadia</taxon>
        <taxon>Gemmatimonadales</taxon>
        <taxon>Gemmatimonadaceae</taxon>
        <taxon>Roseisolibacter</taxon>
    </lineage>
</organism>
<dbReference type="EMBL" id="BRXS01000004">
    <property type="protein sequence ID" value="GLC26590.1"/>
    <property type="molecule type" value="Genomic_DNA"/>
</dbReference>
<evidence type="ECO:0000313" key="2">
    <source>
        <dbReference type="EMBL" id="GLC26590.1"/>
    </source>
</evidence>
<name>A0AA37V1P6_9BACT</name>
<comment type="caution">
    <text evidence="2">The sequence shown here is derived from an EMBL/GenBank/DDBJ whole genome shotgun (WGS) entry which is preliminary data.</text>
</comment>
<dbReference type="GO" id="GO:0006450">
    <property type="term" value="P:regulation of translational fidelity"/>
    <property type="evidence" value="ECO:0007669"/>
    <property type="project" value="InterPro"/>
</dbReference>
<dbReference type="Proteomes" id="UP001161325">
    <property type="component" value="Unassembled WGS sequence"/>
</dbReference>
<proteinExistence type="predicted"/>
<dbReference type="Gene3D" id="1.10.20.60">
    <property type="entry name" value="Glu-tRNAGln amidotransferase C subunit, N-terminal domain"/>
    <property type="match status" value="1"/>
</dbReference>
<dbReference type="SUPFAM" id="SSF141000">
    <property type="entry name" value="Glu-tRNAGln amidotransferase C subunit"/>
    <property type="match status" value="1"/>
</dbReference>
<evidence type="ECO:0000256" key="1">
    <source>
        <dbReference type="ARBA" id="ARBA00014426"/>
    </source>
</evidence>
<evidence type="ECO:0000313" key="3">
    <source>
        <dbReference type="Proteomes" id="UP001161325"/>
    </source>
</evidence>
<dbReference type="InterPro" id="IPR003837">
    <property type="entry name" value="GatC"/>
</dbReference>
<gene>
    <name evidence="2" type="ORF">rosag_31030</name>
</gene>
<keyword evidence="3" id="KW-1185">Reference proteome</keyword>
<sequence>MSVSEHDVRHIAALARLGLEPERVPALVAELNGILAHMDVLSKVNTSVVQAVEGVGAGGMPLRADGGAPDALARPREAFAPETRDGFFLVPRLATHVASPDAMLDATAGDEGDA</sequence>
<accession>A0AA37V1P6</accession>